<feature type="compositionally biased region" description="Low complexity" evidence="1">
    <location>
        <begin position="154"/>
        <end position="184"/>
    </location>
</feature>
<sequence>MIRNNKDIKIITISQLAVWYLVENNMLSRYNSSSCCNSGILCSLLLQQELQLFQQHKRLHQQQQQQLSFSSGNKNKKNVVAAGSDEKELNQALKEHHDYKEFRYTLKKSKQFNINRSVKEQMGLQDNQTLSKDELHEKFLQRLNKKHPKESSHQHQQQQQQQQQQQKQELQLQPNQQQKQEQQQMLLQQQISQQPELVESRSTDVIDRRLPRVWPTHSQLDHQYDDTAGALRTPDNSTLDSILSLIQNSLRQLHKRTLNVLALSSESTGVSINRLSQNQSLFFKALTHPNSVESIAMNIFIKKNLEQEIFKVLEEAMTEQFKVKTTATTTTEQQHSKDKERDKDSNSSTAMKDKETSHIKRYNETDYLKRFEDLTGFLSHPVPIKIASAVHPIDYSHYGQEWLQLIRSPGITNESHLFDHLHHQTSGLKSSYQLWPESTTEILSSSTIKKGSGTGNSSNSSSSSNSNNSTSSNSNNNIRQTEFERWNANYRKVVSRLIKSKWYKQVPRIVSQGVNRFFSMGVAPNCANYIERYFINEHSQQISNNIDTSIFMHQIYKEQTPSITYEEFRVVLKDILPNNKDQKKLIPLSNEWTNIYLRAVSIRIANDIYRCALHNLIIPNIVQTNHSMLKFSSESIRSQLVALENIVIPKEDAVENIKEICGFDQLKSDSLLPKISDAISKSDNNSNQK</sequence>
<evidence type="ECO:0000313" key="2">
    <source>
        <dbReference type="EMBL" id="EFA76406.1"/>
    </source>
</evidence>
<comment type="caution">
    <text evidence="2">The sequence shown here is derived from an EMBL/GenBank/DDBJ whole genome shotgun (WGS) entry which is preliminary data.</text>
</comment>
<dbReference type="EMBL" id="ADBJ01000047">
    <property type="protein sequence ID" value="EFA76406.1"/>
    <property type="molecule type" value="Genomic_DNA"/>
</dbReference>
<feature type="compositionally biased region" description="Basic and acidic residues" evidence="1">
    <location>
        <begin position="334"/>
        <end position="357"/>
    </location>
</feature>
<feature type="region of interest" description="Disordered" evidence="1">
    <location>
        <begin position="445"/>
        <end position="478"/>
    </location>
</feature>
<gene>
    <name evidence="2" type="ORF">PPL_10171</name>
</gene>
<dbReference type="GeneID" id="31365642"/>
<dbReference type="InParanoid" id="D3BQI6"/>
<proteinExistence type="predicted"/>
<feature type="region of interest" description="Disordered" evidence="1">
    <location>
        <begin position="325"/>
        <end position="357"/>
    </location>
</feature>
<name>D3BQI6_HETP5</name>
<protein>
    <submittedName>
        <fullName evidence="2">Uncharacterized protein</fullName>
    </submittedName>
</protein>
<organism evidence="2 3">
    <name type="scientific">Heterostelium pallidum (strain ATCC 26659 / Pp 5 / PN500)</name>
    <name type="common">Cellular slime mold</name>
    <name type="synonym">Polysphondylium pallidum</name>
    <dbReference type="NCBI Taxonomy" id="670386"/>
    <lineage>
        <taxon>Eukaryota</taxon>
        <taxon>Amoebozoa</taxon>
        <taxon>Evosea</taxon>
        <taxon>Eumycetozoa</taxon>
        <taxon>Dictyostelia</taxon>
        <taxon>Acytosteliales</taxon>
        <taxon>Acytosteliaceae</taxon>
        <taxon>Heterostelium</taxon>
    </lineage>
</organism>
<feature type="region of interest" description="Disordered" evidence="1">
    <location>
        <begin position="145"/>
        <end position="184"/>
    </location>
</feature>
<dbReference type="AlphaFoldDB" id="D3BQI6"/>
<dbReference type="STRING" id="670386.D3BQI6"/>
<dbReference type="Proteomes" id="UP000001396">
    <property type="component" value="Unassembled WGS sequence"/>
</dbReference>
<evidence type="ECO:0000313" key="3">
    <source>
        <dbReference type="Proteomes" id="UP000001396"/>
    </source>
</evidence>
<reference evidence="2 3" key="1">
    <citation type="journal article" date="2011" name="Genome Res.">
        <title>Phylogeny-wide analysis of social amoeba genomes highlights ancient origins for complex intercellular communication.</title>
        <authorList>
            <person name="Heidel A.J."/>
            <person name="Lawal H.M."/>
            <person name="Felder M."/>
            <person name="Schilde C."/>
            <person name="Helps N.R."/>
            <person name="Tunggal B."/>
            <person name="Rivero F."/>
            <person name="John U."/>
            <person name="Schleicher M."/>
            <person name="Eichinger L."/>
            <person name="Platzer M."/>
            <person name="Noegel A.A."/>
            <person name="Schaap P."/>
            <person name="Gloeckner G."/>
        </authorList>
    </citation>
    <scope>NUCLEOTIDE SEQUENCE [LARGE SCALE GENOMIC DNA]</scope>
    <source>
        <strain evidence="3">ATCC 26659 / Pp 5 / PN500</strain>
    </source>
</reference>
<dbReference type="RefSeq" id="XP_020428538.1">
    <property type="nucleotide sequence ID" value="XM_020580953.1"/>
</dbReference>
<evidence type="ECO:0000256" key="1">
    <source>
        <dbReference type="SAM" id="MobiDB-lite"/>
    </source>
</evidence>
<accession>D3BQI6</accession>
<keyword evidence="3" id="KW-1185">Reference proteome</keyword>
<dbReference type="SUPFAM" id="SSF81995">
    <property type="entry name" value="beta-sandwich domain of Sec23/24"/>
    <property type="match status" value="1"/>
</dbReference>